<feature type="domain" description="THAP-type" evidence="14">
    <location>
        <begin position="1"/>
        <end position="82"/>
    </location>
</feature>
<evidence type="ECO:0000259" key="14">
    <source>
        <dbReference type="PROSITE" id="PS50950"/>
    </source>
</evidence>
<dbReference type="InterPro" id="IPR006612">
    <property type="entry name" value="THAP_Znf"/>
</dbReference>
<keyword evidence="6" id="KW-0805">Transcription regulation</keyword>
<comment type="similarity">
    <text evidence="2">Belongs to the THAP1 family.</text>
</comment>
<keyword evidence="7" id="KW-0175">Coiled coil</keyword>
<sequence>MAYCCLPLCRSYSKSKLPGISFNEIPADKTLWQQWIEAIWKDDWEASTNFNYSRVCRRHFRETQFIDGKRQCLKIGVVPSVFPEYPAHLKDGTFEGQPLKDRCSENILKRSRSQSTNKENGPPRNKRKCLDDEDQQERIQHVHQPCSEDLEFEFH</sequence>
<evidence type="ECO:0000256" key="5">
    <source>
        <dbReference type="ARBA" id="ARBA00022833"/>
    </source>
</evidence>
<dbReference type="PANTHER" id="PTHR46600:SF1">
    <property type="entry name" value="THAP DOMAIN-CONTAINING PROTEIN 1"/>
    <property type="match status" value="1"/>
</dbReference>
<feature type="region of interest" description="Disordered" evidence="13">
    <location>
        <begin position="109"/>
        <end position="137"/>
    </location>
</feature>
<name>A0A9J6EEM8_RHIMP</name>
<dbReference type="SMART" id="SM00980">
    <property type="entry name" value="THAP"/>
    <property type="match status" value="1"/>
</dbReference>
<dbReference type="PANTHER" id="PTHR46600">
    <property type="entry name" value="THAP DOMAIN-CONTAINING"/>
    <property type="match status" value="1"/>
</dbReference>
<dbReference type="GO" id="GO:0005654">
    <property type="term" value="C:nucleoplasm"/>
    <property type="evidence" value="ECO:0007669"/>
    <property type="project" value="UniProtKB-SubCell"/>
</dbReference>
<evidence type="ECO:0000256" key="8">
    <source>
        <dbReference type="ARBA" id="ARBA00023125"/>
    </source>
</evidence>
<evidence type="ECO:0000256" key="10">
    <source>
        <dbReference type="ARBA" id="ARBA00023242"/>
    </source>
</evidence>
<dbReference type="InterPro" id="IPR026516">
    <property type="entry name" value="THAP1/10"/>
</dbReference>
<evidence type="ECO:0000256" key="9">
    <source>
        <dbReference type="ARBA" id="ARBA00023163"/>
    </source>
</evidence>
<keyword evidence="3" id="KW-0479">Metal-binding</keyword>
<keyword evidence="9" id="KW-0804">Transcription</keyword>
<evidence type="ECO:0000313" key="16">
    <source>
        <dbReference type="Proteomes" id="UP000821866"/>
    </source>
</evidence>
<evidence type="ECO:0000313" key="15">
    <source>
        <dbReference type="EMBL" id="KAH8032464.1"/>
    </source>
</evidence>
<comment type="subcellular location">
    <subcellularLocation>
        <location evidence="1">Nucleus</location>
        <location evidence="1">Nucleoplasm</location>
    </subcellularLocation>
</comment>
<proteinExistence type="inferred from homology"/>
<keyword evidence="8 12" id="KW-0238">DNA-binding</keyword>
<evidence type="ECO:0000256" key="1">
    <source>
        <dbReference type="ARBA" id="ARBA00004642"/>
    </source>
</evidence>
<evidence type="ECO:0000256" key="11">
    <source>
        <dbReference type="ARBA" id="ARBA00023306"/>
    </source>
</evidence>
<dbReference type="SUPFAM" id="SSF57716">
    <property type="entry name" value="Glucocorticoid receptor-like (DNA-binding domain)"/>
    <property type="match status" value="1"/>
</dbReference>
<evidence type="ECO:0000256" key="3">
    <source>
        <dbReference type="ARBA" id="ARBA00022723"/>
    </source>
</evidence>
<dbReference type="PROSITE" id="PS50950">
    <property type="entry name" value="ZF_THAP"/>
    <property type="match status" value="1"/>
</dbReference>
<evidence type="ECO:0000256" key="2">
    <source>
        <dbReference type="ARBA" id="ARBA00006177"/>
    </source>
</evidence>
<evidence type="ECO:0000256" key="6">
    <source>
        <dbReference type="ARBA" id="ARBA00023015"/>
    </source>
</evidence>
<keyword evidence="10" id="KW-0539">Nucleus</keyword>
<keyword evidence="4 12" id="KW-0863">Zinc-finger</keyword>
<dbReference type="AlphaFoldDB" id="A0A9J6EEM8"/>
<dbReference type="GO" id="GO:0008270">
    <property type="term" value="F:zinc ion binding"/>
    <property type="evidence" value="ECO:0007669"/>
    <property type="project" value="UniProtKB-KW"/>
</dbReference>
<accession>A0A9J6EEM8</accession>
<keyword evidence="16" id="KW-1185">Reference proteome</keyword>
<dbReference type="Gene3D" id="6.20.210.20">
    <property type="entry name" value="THAP domain"/>
    <property type="match status" value="1"/>
</dbReference>
<dbReference type="Pfam" id="PF05485">
    <property type="entry name" value="THAP"/>
    <property type="match status" value="1"/>
</dbReference>
<dbReference type="InterPro" id="IPR038441">
    <property type="entry name" value="THAP_Znf_sf"/>
</dbReference>
<reference evidence="15" key="2">
    <citation type="submission" date="2021-09" db="EMBL/GenBank/DDBJ databases">
        <authorList>
            <person name="Jia N."/>
            <person name="Wang J."/>
            <person name="Shi W."/>
            <person name="Du L."/>
            <person name="Sun Y."/>
            <person name="Zhan W."/>
            <person name="Jiang J."/>
            <person name="Wang Q."/>
            <person name="Zhang B."/>
            <person name="Ji P."/>
            <person name="Sakyi L.B."/>
            <person name="Cui X."/>
            <person name="Yuan T."/>
            <person name="Jiang B."/>
            <person name="Yang W."/>
            <person name="Lam T.T.-Y."/>
            <person name="Chang Q."/>
            <person name="Ding S."/>
            <person name="Wang X."/>
            <person name="Zhu J."/>
            <person name="Ruan X."/>
            <person name="Zhao L."/>
            <person name="Wei J."/>
            <person name="Que T."/>
            <person name="Du C."/>
            <person name="Cheng J."/>
            <person name="Dai P."/>
            <person name="Han X."/>
            <person name="Huang E."/>
            <person name="Gao Y."/>
            <person name="Liu J."/>
            <person name="Shao H."/>
            <person name="Ye R."/>
            <person name="Li L."/>
            <person name="Wei W."/>
            <person name="Wang X."/>
            <person name="Wang C."/>
            <person name="Huo Q."/>
            <person name="Li W."/>
            <person name="Guo W."/>
            <person name="Chen H."/>
            <person name="Chen S."/>
            <person name="Zhou L."/>
            <person name="Zhou L."/>
            <person name="Ni X."/>
            <person name="Tian J."/>
            <person name="Zhou Y."/>
            <person name="Sheng Y."/>
            <person name="Liu T."/>
            <person name="Pan Y."/>
            <person name="Xia L."/>
            <person name="Li J."/>
            <person name="Zhao F."/>
            <person name="Cao W."/>
        </authorList>
    </citation>
    <scope>NUCLEOTIDE SEQUENCE</scope>
    <source>
        <strain evidence="15">Rmic-2018</strain>
        <tissue evidence="15">Larvae</tissue>
    </source>
</reference>
<evidence type="ECO:0000256" key="7">
    <source>
        <dbReference type="ARBA" id="ARBA00023054"/>
    </source>
</evidence>
<keyword evidence="11" id="KW-0131">Cell cycle</keyword>
<protein>
    <recommendedName>
        <fullName evidence="14">THAP-type domain-containing protein</fullName>
    </recommendedName>
</protein>
<dbReference type="GO" id="GO:0043565">
    <property type="term" value="F:sequence-specific DNA binding"/>
    <property type="evidence" value="ECO:0007669"/>
    <property type="project" value="InterPro"/>
</dbReference>
<reference evidence="15" key="1">
    <citation type="journal article" date="2020" name="Cell">
        <title>Large-Scale Comparative Analyses of Tick Genomes Elucidate Their Genetic Diversity and Vector Capacities.</title>
        <authorList>
            <consortium name="Tick Genome and Microbiome Consortium (TIGMIC)"/>
            <person name="Jia N."/>
            <person name="Wang J."/>
            <person name="Shi W."/>
            <person name="Du L."/>
            <person name="Sun Y."/>
            <person name="Zhan W."/>
            <person name="Jiang J.F."/>
            <person name="Wang Q."/>
            <person name="Zhang B."/>
            <person name="Ji P."/>
            <person name="Bell-Sakyi L."/>
            <person name="Cui X.M."/>
            <person name="Yuan T.T."/>
            <person name="Jiang B.G."/>
            <person name="Yang W.F."/>
            <person name="Lam T.T."/>
            <person name="Chang Q.C."/>
            <person name="Ding S.J."/>
            <person name="Wang X.J."/>
            <person name="Zhu J.G."/>
            <person name="Ruan X.D."/>
            <person name="Zhao L."/>
            <person name="Wei J.T."/>
            <person name="Ye R.Z."/>
            <person name="Que T.C."/>
            <person name="Du C.H."/>
            <person name="Zhou Y.H."/>
            <person name="Cheng J.X."/>
            <person name="Dai P.F."/>
            <person name="Guo W.B."/>
            <person name="Han X.H."/>
            <person name="Huang E.J."/>
            <person name="Li L.F."/>
            <person name="Wei W."/>
            <person name="Gao Y.C."/>
            <person name="Liu J.Z."/>
            <person name="Shao H.Z."/>
            <person name="Wang X."/>
            <person name="Wang C.C."/>
            <person name="Yang T.C."/>
            <person name="Huo Q.B."/>
            <person name="Li W."/>
            <person name="Chen H.Y."/>
            <person name="Chen S.E."/>
            <person name="Zhou L.G."/>
            <person name="Ni X.B."/>
            <person name="Tian J.H."/>
            <person name="Sheng Y."/>
            <person name="Liu T."/>
            <person name="Pan Y.S."/>
            <person name="Xia L.Y."/>
            <person name="Li J."/>
            <person name="Zhao F."/>
            <person name="Cao W.C."/>
        </authorList>
    </citation>
    <scope>NUCLEOTIDE SEQUENCE</scope>
    <source>
        <strain evidence="15">Rmic-2018</strain>
    </source>
</reference>
<dbReference type="Proteomes" id="UP000821866">
    <property type="component" value="Chromosome 3"/>
</dbReference>
<dbReference type="EMBL" id="JABSTU010000005">
    <property type="protein sequence ID" value="KAH8032464.1"/>
    <property type="molecule type" value="Genomic_DNA"/>
</dbReference>
<gene>
    <name evidence="15" type="ORF">HPB51_025917</name>
</gene>
<keyword evidence="5" id="KW-0862">Zinc</keyword>
<evidence type="ECO:0000256" key="13">
    <source>
        <dbReference type="SAM" id="MobiDB-lite"/>
    </source>
</evidence>
<evidence type="ECO:0000256" key="4">
    <source>
        <dbReference type="ARBA" id="ARBA00022771"/>
    </source>
</evidence>
<comment type="caution">
    <text evidence="15">The sequence shown here is derived from an EMBL/GenBank/DDBJ whole genome shotgun (WGS) entry which is preliminary data.</text>
</comment>
<evidence type="ECO:0000256" key="12">
    <source>
        <dbReference type="PROSITE-ProRule" id="PRU00309"/>
    </source>
</evidence>
<organism evidence="15 16">
    <name type="scientific">Rhipicephalus microplus</name>
    <name type="common">Cattle tick</name>
    <name type="synonym">Boophilus microplus</name>
    <dbReference type="NCBI Taxonomy" id="6941"/>
    <lineage>
        <taxon>Eukaryota</taxon>
        <taxon>Metazoa</taxon>
        <taxon>Ecdysozoa</taxon>
        <taxon>Arthropoda</taxon>
        <taxon>Chelicerata</taxon>
        <taxon>Arachnida</taxon>
        <taxon>Acari</taxon>
        <taxon>Parasitiformes</taxon>
        <taxon>Ixodida</taxon>
        <taxon>Ixodoidea</taxon>
        <taxon>Ixodidae</taxon>
        <taxon>Rhipicephalinae</taxon>
        <taxon>Rhipicephalus</taxon>
        <taxon>Boophilus</taxon>
    </lineage>
</organism>